<keyword evidence="1 3" id="KW-0853">WD repeat</keyword>
<protein>
    <submittedName>
        <fullName evidence="4">NB-ARC domain-containing protein</fullName>
    </submittedName>
</protein>
<feature type="repeat" description="WD" evidence="3">
    <location>
        <begin position="9"/>
        <end position="50"/>
    </location>
</feature>
<dbReference type="InterPro" id="IPR019775">
    <property type="entry name" value="WD40_repeat_CS"/>
</dbReference>
<dbReference type="Pfam" id="PF00400">
    <property type="entry name" value="WD40"/>
    <property type="match status" value="2"/>
</dbReference>
<dbReference type="EMBL" id="JACAZH010000001">
    <property type="protein sequence ID" value="KAF7376818.1"/>
    <property type="molecule type" value="Genomic_DNA"/>
</dbReference>
<evidence type="ECO:0000256" key="3">
    <source>
        <dbReference type="PROSITE-ProRule" id="PRU00221"/>
    </source>
</evidence>
<dbReference type="SUPFAM" id="SSF50978">
    <property type="entry name" value="WD40 repeat-like"/>
    <property type="match status" value="1"/>
</dbReference>
<evidence type="ECO:0000313" key="4">
    <source>
        <dbReference type="EMBL" id="KAF7376818.1"/>
    </source>
</evidence>
<dbReference type="InterPro" id="IPR036322">
    <property type="entry name" value="WD40_repeat_dom_sf"/>
</dbReference>
<evidence type="ECO:0000313" key="5">
    <source>
        <dbReference type="Proteomes" id="UP000623467"/>
    </source>
</evidence>
<dbReference type="PROSITE" id="PS00678">
    <property type="entry name" value="WD_REPEATS_1"/>
    <property type="match status" value="1"/>
</dbReference>
<gene>
    <name evidence="4" type="ORF">MSAN_00099300</name>
</gene>
<sequence length="105" mass="10638">MTGAELGKMDGHTNPVYSVAFSPDGARAVSGSTDKTVRIWDVTTGAVLGRMEGHTSSVSSVAFSPDGTRVVSGSGGQNLADLGCDDRCCAGEDGGTYSHVHGCLS</sequence>
<dbReference type="InterPro" id="IPR015943">
    <property type="entry name" value="WD40/YVTN_repeat-like_dom_sf"/>
</dbReference>
<dbReference type="AlphaFoldDB" id="A0A8H6ZD30"/>
<dbReference type="InterPro" id="IPR001680">
    <property type="entry name" value="WD40_rpt"/>
</dbReference>
<dbReference type="PANTHER" id="PTHR19848:SF8">
    <property type="entry name" value="F-BOX AND WD REPEAT DOMAIN CONTAINING 7"/>
    <property type="match status" value="1"/>
</dbReference>
<dbReference type="Gene3D" id="2.130.10.10">
    <property type="entry name" value="YVTN repeat-like/Quinoprotein amine dehydrogenase"/>
    <property type="match status" value="1"/>
</dbReference>
<evidence type="ECO:0000256" key="1">
    <source>
        <dbReference type="ARBA" id="ARBA00022574"/>
    </source>
</evidence>
<comment type="caution">
    <text evidence="4">The sequence shown here is derived from an EMBL/GenBank/DDBJ whole genome shotgun (WGS) entry which is preliminary data.</text>
</comment>
<dbReference type="OrthoDB" id="2615105at2759"/>
<dbReference type="PROSITE" id="PS50082">
    <property type="entry name" value="WD_REPEATS_2"/>
    <property type="match status" value="2"/>
</dbReference>
<evidence type="ECO:0000256" key="2">
    <source>
        <dbReference type="ARBA" id="ARBA00022737"/>
    </source>
</evidence>
<dbReference type="PANTHER" id="PTHR19848">
    <property type="entry name" value="WD40 REPEAT PROTEIN"/>
    <property type="match status" value="1"/>
</dbReference>
<name>A0A8H6ZD30_9AGAR</name>
<proteinExistence type="predicted"/>
<feature type="repeat" description="WD" evidence="3">
    <location>
        <begin position="51"/>
        <end position="74"/>
    </location>
</feature>
<dbReference type="SMART" id="SM00320">
    <property type="entry name" value="WD40"/>
    <property type="match status" value="2"/>
</dbReference>
<dbReference type="Proteomes" id="UP000623467">
    <property type="component" value="Unassembled WGS sequence"/>
</dbReference>
<organism evidence="4 5">
    <name type="scientific">Mycena sanguinolenta</name>
    <dbReference type="NCBI Taxonomy" id="230812"/>
    <lineage>
        <taxon>Eukaryota</taxon>
        <taxon>Fungi</taxon>
        <taxon>Dikarya</taxon>
        <taxon>Basidiomycota</taxon>
        <taxon>Agaricomycotina</taxon>
        <taxon>Agaricomycetes</taxon>
        <taxon>Agaricomycetidae</taxon>
        <taxon>Agaricales</taxon>
        <taxon>Marasmiineae</taxon>
        <taxon>Mycenaceae</taxon>
        <taxon>Mycena</taxon>
    </lineage>
</organism>
<reference evidence="4" key="1">
    <citation type="submission" date="2020-05" db="EMBL/GenBank/DDBJ databases">
        <title>Mycena genomes resolve the evolution of fungal bioluminescence.</title>
        <authorList>
            <person name="Tsai I.J."/>
        </authorList>
    </citation>
    <scope>NUCLEOTIDE SEQUENCE</scope>
    <source>
        <strain evidence="4">160909Yilan</strain>
    </source>
</reference>
<keyword evidence="5" id="KW-1185">Reference proteome</keyword>
<dbReference type="PROSITE" id="PS50294">
    <property type="entry name" value="WD_REPEATS_REGION"/>
    <property type="match status" value="1"/>
</dbReference>
<accession>A0A8H6ZD30</accession>
<keyword evidence="2" id="KW-0677">Repeat</keyword>